<evidence type="ECO:0000256" key="15">
    <source>
        <dbReference type="ARBA" id="ARBA00067082"/>
    </source>
</evidence>
<reference evidence="22 23" key="1">
    <citation type="submission" date="2014-09" db="EMBL/GenBank/DDBJ databases">
        <authorList>
            <person name="Chan K.-G."/>
        </authorList>
    </citation>
    <scope>NUCLEOTIDE SEQUENCE [LARGE SCALE GENOMIC DNA]</scope>
    <source>
        <strain evidence="22 23">ND07</strain>
    </source>
</reference>
<sequence>MALWIDLTQQAELFIVLAGVLGLLAGSFINVVAYRLPIMLERRWANEAREVLGLPLQAHERLNLAWPGSHCPRCGKAIRAWHNIPLLSYLLLGGRCAGCEARISVRYPLVELGGAVLAVLVAWQVGVGGPGLALMGLGWVLLALSVIDIDRQLLPDVLVLPTLWLGLLLNAYGVRVPLFDAVLGAAVGYLSLWSVFWLFKLVTGKDGMGHGDFKLLALLGAWGGWQILPLTLLLASLLGAGAGLWLLVRRGAKLGSAMAFGPCLAIAGWIVLLWDDEIRTSYLHMITL</sequence>
<proteinExistence type="inferred from homology"/>
<feature type="transmembrane region" description="Helical" evidence="19">
    <location>
        <begin position="215"/>
        <end position="248"/>
    </location>
</feature>
<feature type="transmembrane region" description="Helical" evidence="19">
    <location>
        <begin position="254"/>
        <end position="274"/>
    </location>
</feature>
<dbReference type="eggNOG" id="COG1989">
    <property type="taxonomic scope" value="Bacteria"/>
</dbReference>
<dbReference type="GO" id="GO:0005886">
    <property type="term" value="C:plasma membrane"/>
    <property type="evidence" value="ECO:0007669"/>
    <property type="project" value="UniProtKB-SubCell"/>
</dbReference>
<protein>
    <recommendedName>
        <fullName evidence="16 18">Prepilin leader peptidase/N-methyltransferase</fullName>
        <ecNumber evidence="18">2.1.1.-</ecNumber>
        <ecNumber evidence="15 18">3.4.23.43</ecNumber>
    </recommendedName>
</protein>
<evidence type="ECO:0000259" key="21">
    <source>
        <dbReference type="Pfam" id="PF06750"/>
    </source>
</evidence>
<dbReference type="RefSeq" id="WP_038410887.1">
    <property type="nucleotide sequence ID" value="NZ_CP009455.1"/>
</dbReference>
<evidence type="ECO:0000256" key="7">
    <source>
        <dbReference type="ARBA" id="ARBA00022679"/>
    </source>
</evidence>
<dbReference type="InterPro" id="IPR014032">
    <property type="entry name" value="Peptidase_A24A_bac"/>
</dbReference>
<dbReference type="InterPro" id="IPR010627">
    <property type="entry name" value="Prepilin_pept_A24_N"/>
</dbReference>
<dbReference type="FunFam" id="1.20.120.1220:FF:000001">
    <property type="entry name" value="Type 4 prepilin-like proteins leader peptide-processing enzyme"/>
    <property type="match status" value="1"/>
</dbReference>
<keyword evidence="4" id="KW-0997">Cell inner membrane</keyword>
<comment type="similarity">
    <text evidence="2 17">Belongs to the peptidase A24 family.</text>
</comment>
<dbReference type="AlphaFoldDB" id="A0A089WHU3"/>
<keyword evidence="7 18" id="KW-0808">Transferase</keyword>
<evidence type="ECO:0000256" key="18">
    <source>
        <dbReference type="RuleBase" id="RU003794"/>
    </source>
</evidence>
<keyword evidence="10 18" id="KW-0378">Hydrolase</keyword>
<dbReference type="Pfam" id="PF06750">
    <property type="entry name" value="A24_N_bact"/>
    <property type="match status" value="1"/>
</dbReference>
<comment type="function">
    <text evidence="18">Plays an essential role in type IV pili and type II pseudopili formation by proteolytically removing the leader sequence from substrate proteins and subsequently monomethylating the alpha-amino group of the newly exposed N-terminal phenylalanine.</text>
</comment>
<feature type="transmembrane region" description="Helical" evidence="19">
    <location>
        <begin position="132"/>
        <end position="150"/>
    </location>
</feature>
<evidence type="ECO:0000256" key="17">
    <source>
        <dbReference type="RuleBase" id="RU003793"/>
    </source>
</evidence>
<comment type="subcellular location">
    <subcellularLocation>
        <location evidence="1">Cell inner membrane</location>
        <topology evidence="1">Multi-pass membrane protein</topology>
    </subcellularLocation>
    <subcellularLocation>
        <location evidence="18">Cell membrane</location>
        <topology evidence="18">Multi-pass membrane protein</topology>
    </subcellularLocation>
</comment>
<evidence type="ECO:0000256" key="16">
    <source>
        <dbReference type="ARBA" id="ARBA00071870"/>
    </source>
</evidence>
<evidence type="ECO:0000256" key="12">
    <source>
        <dbReference type="ARBA" id="ARBA00023136"/>
    </source>
</evidence>
<dbReference type="InterPro" id="IPR050882">
    <property type="entry name" value="Prepilin_peptidase/N-MTase"/>
</dbReference>
<gene>
    <name evidence="22" type="ORF">LK03_02245</name>
</gene>
<evidence type="ECO:0000256" key="11">
    <source>
        <dbReference type="ARBA" id="ARBA00022989"/>
    </source>
</evidence>
<evidence type="ECO:0000256" key="10">
    <source>
        <dbReference type="ARBA" id="ARBA00022801"/>
    </source>
</evidence>
<dbReference type="MEROPS" id="A24.001"/>
<evidence type="ECO:0000313" key="22">
    <source>
        <dbReference type="EMBL" id="AIR88136.1"/>
    </source>
</evidence>
<dbReference type="Gene3D" id="1.20.120.1220">
    <property type="match status" value="1"/>
</dbReference>
<evidence type="ECO:0000256" key="3">
    <source>
        <dbReference type="ARBA" id="ARBA00022475"/>
    </source>
</evidence>
<evidence type="ECO:0000313" key="23">
    <source>
        <dbReference type="Proteomes" id="UP000029493"/>
    </source>
</evidence>
<dbReference type="InterPro" id="IPR000045">
    <property type="entry name" value="Prepilin_IV_endopep_pep"/>
</dbReference>
<evidence type="ECO:0000256" key="5">
    <source>
        <dbReference type="ARBA" id="ARBA00022603"/>
    </source>
</evidence>
<keyword evidence="12 19" id="KW-0472">Membrane</keyword>
<keyword evidence="5 18" id="KW-0489">Methyltransferase</keyword>
<evidence type="ECO:0000256" key="1">
    <source>
        <dbReference type="ARBA" id="ARBA00004429"/>
    </source>
</evidence>
<dbReference type="PANTHER" id="PTHR30487:SF0">
    <property type="entry name" value="PREPILIN LEADER PEPTIDASE_N-METHYLTRANSFERASE-RELATED"/>
    <property type="match status" value="1"/>
</dbReference>
<keyword evidence="8" id="KW-0949">S-adenosyl-L-methionine</keyword>
<comment type="catalytic activity">
    <reaction evidence="14 18">
        <text>Typically cleaves a -Gly-|-Phe- bond to release an N-terminal, basic peptide of 5-8 residues from type IV prepilin, and then N-methylates the new N-terminal amino group, the methyl donor being S-adenosyl-L-methionine.</text>
        <dbReference type="EC" id="3.4.23.43"/>
    </reaction>
</comment>
<feature type="transmembrane region" description="Helical" evidence="19">
    <location>
        <begin position="157"/>
        <end position="175"/>
    </location>
</feature>
<dbReference type="EMBL" id="CP009455">
    <property type="protein sequence ID" value="AIR88136.1"/>
    <property type="molecule type" value="Genomic_DNA"/>
</dbReference>
<accession>A0A089WHU3</accession>
<keyword evidence="3" id="KW-1003">Cell membrane</keyword>
<keyword evidence="6 18" id="KW-0645">Protease</keyword>
<keyword evidence="23" id="KW-1185">Reference proteome</keyword>
<dbReference type="GO" id="GO:0006465">
    <property type="term" value="P:signal peptide processing"/>
    <property type="evidence" value="ECO:0007669"/>
    <property type="project" value="TreeGrafter"/>
</dbReference>
<feature type="domain" description="Prepilin type IV endopeptidase peptidase" evidence="20">
    <location>
        <begin position="137"/>
        <end position="243"/>
    </location>
</feature>
<feature type="transmembrane region" description="Helical" evidence="19">
    <location>
        <begin position="13"/>
        <end position="34"/>
    </location>
</feature>
<dbReference type="GO" id="GO:0008168">
    <property type="term" value="F:methyltransferase activity"/>
    <property type="evidence" value="ECO:0007669"/>
    <property type="project" value="UniProtKB-KW"/>
</dbReference>
<dbReference type="GO" id="GO:0032259">
    <property type="term" value="P:methylation"/>
    <property type="evidence" value="ECO:0007669"/>
    <property type="project" value="UniProtKB-KW"/>
</dbReference>
<feature type="transmembrane region" description="Helical" evidence="19">
    <location>
        <begin position="181"/>
        <end position="203"/>
    </location>
</feature>
<dbReference type="Pfam" id="PF01478">
    <property type="entry name" value="Peptidase_A24"/>
    <property type="match status" value="1"/>
</dbReference>
<keyword evidence="13 18" id="KW-0511">Multifunctional enzyme</keyword>
<evidence type="ECO:0000259" key="20">
    <source>
        <dbReference type="Pfam" id="PF01478"/>
    </source>
</evidence>
<keyword evidence="11 19" id="KW-1133">Transmembrane helix</keyword>
<evidence type="ECO:0000256" key="8">
    <source>
        <dbReference type="ARBA" id="ARBA00022691"/>
    </source>
</evidence>
<dbReference type="PANTHER" id="PTHR30487">
    <property type="entry name" value="TYPE 4 PREPILIN-LIKE PROTEINS LEADER PEPTIDE-PROCESSING ENZYME"/>
    <property type="match status" value="1"/>
</dbReference>
<keyword evidence="9 18" id="KW-0812">Transmembrane</keyword>
<dbReference type="STRING" id="157783.LK03_02245"/>
<evidence type="ECO:0000256" key="19">
    <source>
        <dbReference type="SAM" id="Phobius"/>
    </source>
</evidence>
<dbReference type="KEGG" id="psw:LK03_02245"/>
<dbReference type="EC" id="2.1.1.-" evidence="18"/>
<evidence type="ECO:0000256" key="14">
    <source>
        <dbReference type="ARBA" id="ARBA00050401"/>
    </source>
</evidence>
<organism evidence="22 23">
    <name type="scientific">Pseudomonas cremoricolorata</name>
    <dbReference type="NCBI Taxonomy" id="157783"/>
    <lineage>
        <taxon>Bacteria</taxon>
        <taxon>Pseudomonadati</taxon>
        <taxon>Pseudomonadota</taxon>
        <taxon>Gammaproteobacteria</taxon>
        <taxon>Pseudomonadales</taxon>
        <taxon>Pseudomonadaceae</taxon>
        <taxon>Pseudomonas</taxon>
    </lineage>
</organism>
<feature type="domain" description="Prepilin peptidase A24 N-terminal" evidence="21">
    <location>
        <begin position="20"/>
        <end position="124"/>
    </location>
</feature>
<dbReference type="GO" id="GO:0004190">
    <property type="term" value="F:aspartic-type endopeptidase activity"/>
    <property type="evidence" value="ECO:0007669"/>
    <property type="project" value="UniProtKB-EC"/>
</dbReference>
<dbReference type="EC" id="3.4.23.43" evidence="15 18"/>
<name>A0A089WHU3_9PSED</name>
<dbReference type="Proteomes" id="UP000029493">
    <property type="component" value="Chromosome"/>
</dbReference>
<evidence type="ECO:0000256" key="2">
    <source>
        <dbReference type="ARBA" id="ARBA00005801"/>
    </source>
</evidence>
<evidence type="ECO:0000256" key="6">
    <source>
        <dbReference type="ARBA" id="ARBA00022670"/>
    </source>
</evidence>
<dbReference type="PRINTS" id="PR00864">
    <property type="entry name" value="PREPILNPTASE"/>
</dbReference>
<evidence type="ECO:0000256" key="13">
    <source>
        <dbReference type="ARBA" id="ARBA00023268"/>
    </source>
</evidence>
<evidence type="ECO:0000256" key="4">
    <source>
        <dbReference type="ARBA" id="ARBA00022519"/>
    </source>
</evidence>
<evidence type="ECO:0000256" key="9">
    <source>
        <dbReference type="ARBA" id="ARBA00022692"/>
    </source>
</evidence>
<dbReference type="OrthoDB" id="9789291at2"/>